<sequence length="65" mass="7490">MVLGEHLDMNDKVVDFQAGKENQLHKRKEAKLDEMRQAFRSARGEADKTASKSSSTKKKRRKSKK</sequence>
<gene>
    <name evidence="2" type="ORF">COB20_12740</name>
</gene>
<feature type="region of interest" description="Disordered" evidence="1">
    <location>
        <begin position="39"/>
        <end position="65"/>
    </location>
</feature>
<organism evidence="2 3">
    <name type="scientific">SAR86 cluster bacterium</name>
    <dbReference type="NCBI Taxonomy" id="2030880"/>
    <lineage>
        <taxon>Bacteria</taxon>
        <taxon>Pseudomonadati</taxon>
        <taxon>Pseudomonadota</taxon>
        <taxon>Gammaproteobacteria</taxon>
        <taxon>SAR86 cluster</taxon>
    </lineage>
</organism>
<name>A0A2A4X0A1_9GAMM</name>
<evidence type="ECO:0000313" key="3">
    <source>
        <dbReference type="Proteomes" id="UP000218767"/>
    </source>
</evidence>
<feature type="compositionally biased region" description="Basic residues" evidence="1">
    <location>
        <begin position="55"/>
        <end position="65"/>
    </location>
</feature>
<protein>
    <submittedName>
        <fullName evidence="2">Uncharacterized protein</fullName>
    </submittedName>
</protein>
<proteinExistence type="predicted"/>
<dbReference type="Proteomes" id="UP000218767">
    <property type="component" value="Unassembled WGS sequence"/>
</dbReference>
<evidence type="ECO:0000313" key="2">
    <source>
        <dbReference type="EMBL" id="PCI75507.1"/>
    </source>
</evidence>
<feature type="compositionally biased region" description="Basic and acidic residues" evidence="1">
    <location>
        <begin position="39"/>
        <end position="50"/>
    </location>
</feature>
<evidence type="ECO:0000256" key="1">
    <source>
        <dbReference type="SAM" id="MobiDB-lite"/>
    </source>
</evidence>
<accession>A0A2A4X0A1</accession>
<dbReference type="AlphaFoldDB" id="A0A2A4X0A1"/>
<comment type="caution">
    <text evidence="2">The sequence shown here is derived from an EMBL/GenBank/DDBJ whole genome shotgun (WGS) entry which is preliminary data.</text>
</comment>
<reference evidence="3" key="1">
    <citation type="submission" date="2017-08" db="EMBL/GenBank/DDBJ databases">
        <title>A dynamic microbial community with high functional redundancy inhabits the cold, oxic subseafloor aquifer.</title>
        <authorList>
            <person name="Tully B.J."/>
            <person name="Wheat C.G."/>
            <person name="Glazer B.T."/>
            <person name="Huber J.A."/>
        </authorList>
    </citation>
    <scope>NUCLEOTIDE SEQUENCE [LARGE SCALE GENOMIC DNA]</scope>
</reference>
<dbReference type="EMBL" id="NVUL01000073">
    <property type="protein sequence ID" value="PCI75507.1"/>
    <property type="molecule type" value="Genomic_DNA"/>
</dbReference>